<sequence>MPAVQLKNKFDIIILLDKVGVNYSSDSRVFRIAYFLKDNGFKVAILGFHSSQHKKIVIDKNLSIYNIISPDIITPRSLISLRKNEAKKILDMFLFKNIIANDHYMLNLAKLIKQKKENMNLIYDSHEFFQDYQLEFFEEEKLSIRLKSKIWRWIEKKMEINDVKHANEIIAPSVSIASMFEYIFKPKNRVMVIRNVPNFSPLKDEKNLTDYDRNIYKILEKNKHYNIIIYFGFYMEKLNGLEFVLEGLKDLDDNAKLILLGRDVSNGHFDNLIAKYNIQNKIIQINAVPHHLMPLIGKYAKLSIVPTLYNNYLQCLFSLPNKFLESIKMNLPIICINLPEQRQIISTFNNGILLNESDENLKNDLKTAYFKILGNYNYYKENAETCSKHIDYSTDLKELLTKIKREK</sequence>
<dbReference type="GO" id="GO:0016757">
    <property type="term" value="F:glycosyltransferase activity"/>
    <property type="evidence" value="ECO:0007669"/>
    <property type="project" value="InterPro"/>
</dbReference>
<dbReference type="SUPFAM" id="SSF53756">
    <property type="entry name" value="UDP-Glycosyltransferase/glycogen phosphorylase"/>
    <property type="match status" value="1"/>
</dbReference>
<organism evidence="2 3">
    <name type="scientific">Vicingus serpentipes</name>
    <dbReference type="NCBI Taxonomy" id="1926625"/>
    <lineage>
        <taxon>Bacteria</taxon>
        <taxon>Pseudomonadati</taxon>
        <taxon>Bacteroidota</taxon>
        <taxon>Flavobacteriia</taxon>
        <taxon>Flavobacteriales</taxon>
        <taxon>Vicingaceae</taxon>
        <taxon>Vicingus</taxon>
    </lineage>
</organism>
<accession>A0A5C6RZX3</accession>
<dbReference type="Gene3D" id="3.40.50.2000">
    <property type="entry name" value="Glycogen Phosphorylase B"/>
    <property type="match status" value="2"/>
</dbReference>
<evidence type="ECO:0000313" key="2">
    <source>
        <dbReference type="EMBL" id="TXB67269.1"/>
    </source>
</evidence>
<dbReference type="AlphaFoldDB" id="A0A5C6RZX3"/>
<keyword evidence="3" id="KW-1185">Reference proteome</keyword>
<dbReference type="Proteomes" id="UP000321721">
    <property type="component" value="Unassembled WGS sequence"/>
</dbReference>
<dbReference type="OrthoDB" id="9813214at2"/>
<evidence type="ECO:0000313" key="3">
    <source>
        <dbReference type="Proteomes" id="UP000321721"/>
    </source>
</evidence>
<evidence type="ECO:0000259" key="1">
    <source>
        <dbReference type="Pfam" id="PF00534"/>
    </source>
</evidence>
<dbReference type="InterPro" id="IPR001296">
    <property type="entry name" value="Glyco_trans_1"/>
</dbReference>
<reference evidence="2 3" key="1">
    <citation type="submission" date="2019-08" db="EMBL/GenBank/DDBJ databases">
        <title>Genome of Vicingus serpentipes NCIMB 15042.</title>
        <authorList>
            <person name="Bowman J.P."/>
        </authorList>
    </citation>
    <scope>NUCLEOTIDE SEQUENCE [LARGE SCALE GENOMIC DNA]</scope>
    <source>
        <strain evidence="2 3">NCIMB 15042</strain>
    </source>
</reference>
<keyword evidence="2" id="KW-0808">Transferase</keyword>
<comment type="caution">
    <text evidence="2">The sequence shown here is derived from an EMBL/GenBank/DDBJ whole genome shotgun (WGS) entry which is preliminary data.</text>
</comment>
<gene>
    <name evidence="2" type="ORF">FRY74_03530</name>
</gene>
<name>A0A5C6RZX3_9FLAO</name>
<proteinExistence type="predicted"/>
<dbReference type="Pfam" id="PF00534">
    <property type="entry name" value="Glycos_transf_1"/>
    <property type="match status" value="1"/>
</dbReference>
<protein>
    <submittedName>
        <fullName evidence="2">Glycosyltransferase family 4 protein</fullName>
    </submittedName>
</protein>
<dbReference type="EMBL" id="VOOS01000001">
    <property type="protein sequence ID" value="TXB67269.1"/>
    <property type="molecule type" value="Genomic_DNA"/>
</dbReference>
<feature type="domain" description="Glycosyl transferase family 1" evidence="1">
    <location>
        <begin position="216"/>
        <end position="366"/>
    </location>
</feature>